<evidence type="ECO:0000313" key="3">
    <source>
        <dbReference type="EMBL" id="RFU26398.1"/>
    </source>
</evidence>
<organism evidence="3 4">
    <name type="scientific">Scytalidium lignicola</name>
    <name type="common">Hyphomycete</name>
    <dbReference type="NCBI Taxonomy" id="5539"/>
    <lineage>
        <taxon>Eukaryota</taxon>
        <taxon>Fungi</taxon>
        <taxon>Dikarya</taxon>
        <taxon>Ascomycota</taxon>
        <taxon>Pezizomycotina</taxon>
        <taxon>Leotiomycetes</taxon>
        <taxon>Leotiomycetes incertae sedis</taxon>
        <taxon>Scytalidium</taxon>
    </lineage>
</organism>
<gene>
    <name evidence="3" type="ORF">B7463_g9939</name>
</gene>
<feature type="non-terminal residue" evidence="3">
    <location>
        <position position="271"/>
    </location>
</feature>
<evidence type="ECO:0000256" key="1">
    <source>
        <dbReference type="ARBA" id="ARBA00022801"/>
    </source>
</evidence>
<evidence type="ECO:0000256" key="2">
    <source>
        <dbReference type="SAM" id="MobiDB-lite"/>
    </source>
</evidence>
<keyword evidence="1" id="KW-0378">Hydrolase</keyword>
<dbReference type="GO" id="GO:0005634">
    <property type="term" value="C:nucleus"/>
    <property type="evidence" value="ECO:0007669"/>
    <property type="project" value="TreeGrafter"/>
</dbReference>
<dbReference type="PANTHER" id="PTHR11839:SF1">
    <property type="entry name" value="ADP-SUGAR PYROPHOSPHATASE"/>
    <property type="match status" value="1"/>
</dbReference>
<dbReference type="Proteomes" id="UP000258309">
    <property type="component" value="Unassembled WGS sequence"/>
</dbReference>
<dbReference type="AlphaFoldDB" id="A0A3E2GZ59"/>
<feature type="compositionally biased region" description="Basic and acidic residues" evidence="2">
    <location>
        <begin position="183"/>
        <end position="213"/>
    </location>
</feature>
<keyword evidence="4" id="KW-1185">Reference proteome</keyword>
<dbReference type="GO" id="GO:0019693">
    <property type="term" value="P:ribose phosphate metabolic process"/>
    <property type="evidence" value="ECO:0007669"/>
    <property type="project" value="TreeGrafter"/>
</dbReference>
<dbReference type="OrthoDB" id="10249920at2759"/>
<dbReference type="EMBL" id="NCSJ02000264">
    <property type="protein sequence ID" value="RFU26398.1"/>
    <property type="molecule type" value="Genomic_DNA"/>
</dbReference>
<feature type="compositionally biased region" description="Polar residues" evidence="2">
    <location>
        <begin position="257"/>
        <end position="271"/>
    </location>
</feature>
<feature type="non-terminal residue" evidence="3">
    <location>
        <position position="1"/>
    </location>
</feature>
<feature type="region of interest" description="Disordered" evidence="2">
    <location>
        <begin position="173"/>
        <end position="222"/>
    </location>
</feature>
<dbReference type="Gene3D" id="3.90.79.10">
    <property type="entry name" value="Nucleoside Triphosphate Pyrophosphohydrolase"/>
    <property type="match status" value="1"/>
</dbReference>
<comment type="caution">
    <text evidence="3">The sequence shown here is derived from an EMBL/GenBank/DDBJ whole genome shotgun (WGS) entry which is preliminary data.</text>
</comment>
<dbReference type="PANTHER" id="PTHR11839">
    <property type="entry name" value="UDP/ADP-SUGAR PYROPHOSPHATASE"/>
    <property type="match status" value="1"/>
</dbReference>
<proteinExistence type="predicted"/>
<accession>A0A3E2GZ59</accession>
<dbReference type="GO" id="GO:0006753">
    <property type="term" value="P:nucleoside phosphate metabolic process"/>
    <property type="evidence" value="ECO:0007669"/>
    <property type="project" value="TreeGrafter"/>
</dbReference>
<dbReference type="GO" id="GO:0005829">
    <property type="term" value="C:cytosol"/>
    <property type="evidence" value="ECO:0007669"/>
    <property type="project" value="TreeGrafter"/>
</dbReference>
<sequence>MSFENVKIIKTEPLPASEAVWTRLVKTTYLDPKGIQRTWEYGERPTRPANSDIDGVGIIAILKKPSGPEIVLQKQYRPPLDKTASEAAVREMKEETGYVGVVEESETSTIMFNDPGFCNTNLRLVHLSIDLSNSANQDLKPELEENEFIEVFSVRLSKLWDECRRLEKEGIESRVGKKRKRTKDTNKRWKIYTEGRMERGAKPQKENPTENRNARGKPRKQNTSAVAIYAALVGNPFQSQAFPSPIGLLETHMSIPTHRSQSSSKRNGTEA</sequence>
<dbReference type="GO" id="GO:0047631">
    <property type="term" value="F:ADP-ribose diphosphatase activity"/>
    <property type="evidence" value="ECO:0007669"/>
    <property type="project" value="TreeGrafter"/>
</dbReference>
<name>A0A3E2GZ59_SCYLI</name>
<dbReference type="CDD" id="cd18888">
    <property type="entry name" value="NUDIX_ADPRase_Nudt5"/>
    <property type="match status" value="1"/>
</dbReference>
<reference evidence="3 4" key="1">
    <citation type="submission" date="2018-05" db="EMBL/GenBank/DDBJ databases">
        <title>Draft genome sequence of Scytalidium lignicola DSM 105466, a ubiquitous saprotrophic fungus.</title>
        <authorList>
            <person name="Buettner E."/>
            <person name="Gebauer A.M."/>
            <person name="Hofrichter M."/>
            <person name="Liers C."/>
            <person name="Kellner H."/>
        </authorList>
    </citation>
    <scope>NUCLEOTIDE SEQUENCE [LARGE SCALE GENOMIC DNA]</scope>
    <source>
        <strain evidence="3 4">DSM 105466</strain>
    </source>
</reference>
<dbReference type="SUPFAM" id="SSF55811">
    <property type="entry name" value="Nudix"/>
    <property type="match status" value="1"/>
</dbReference>
<dbReference type="InterPro" id="IPR015797">
    <property type="entry name" value="NUDIX_hydrolase-like_dom_sf"/>
</dbReference>
<dbReference type="STRING" id="5539.A0A3E2GZ59"/>
<evidence type="ECO:0000313" key="4">
    <source>
        <dbReference type="Proteomes" id="UP000258309"/>
    </source>
</evidence>
<feature type="region of interest" description="Disordered" evidence="2">
    <location>
        <begin position="252"/>
        <end position="271"/>
    </location>
</feature>
<protein>
    <submittedName>
        <fullName evidence="3">Uncharacterized protein</fullName>
    </submittedName>
</protein>